<evidence type="ECO:0000256" key="1">
    <source>
        <dbReference type="ARBA" id="ARBA00022801"/>
    </source>
</evidence>
<dbReference type="Pfam" id="PF02449">
    <property type="entry name" value="Glyco_hydro_42"/>
    <property type="match status" value="1"/>
</dbReference>
<dbReference type="EC" id="3.2.1.23" evidence="5"/>
<dbReference type="InterPro" id="IPR013529">
    <property type="entry name" value="Glyco_hydro_42_N"/>
</dbReference>
<evidence type="ECO:0000313" key="5">
    <source>
        <dbReference type="EMBL" id="WOO31286.1"/>
    </source>
</evidence>
<dbReference type="Gene3D" id="3.20.20.80">
    <property type="entry name" value="Glycosidases"/>
    <property type="match status" value="1"/>
</dbReference>
<dbReference type="Gene3D" id="3.40.50.880">
    <property type="match status" value="1"/>
</dbReference>
<protein>
    <submittedName>
        <fullName evidence="5">Beta-galactosidase</fullName>
        <ecNumber evidence="5">3.2.1.23</ecNumber>
    </submittedName>
</protein>
<accession>A0ABZ0J1Q6</accession>
<dbReference type="Proteomes" id="UP001303211">
    <property type="component" value="Chromosome"/>
</dbReference>
<dbReference type="EMBL" id="CP136921">
    <property type="protein sequence ID" value="WOO31286.1"/>
    <property type="molecule type" value="Genomic_DNA"/>
</dbReference>
<keyword evidence="6" id="KW-1185">Reference proteome</keyword>
<reference evidence="5 6" key="1">
    <citation type="submission" date="2023-03" db="EMBL/GenBank/DDBJ databases">
        <title>Diaphorobacter basophil sp. nov., isolated from a sewage-treatment plant.</title>
        <authorList>
            <person name="Yang K."/>
        </authorList>
    </citation>
    <scope>NUCLEOTIDE SEQUENCE [LARGE SCALE GENOMIC DNA]</scope>
    <source>
        <strain evidence="5 6">Y-1</strain>
    </source>
</reference>
<keyword evidence="2 5" id="KW-0326">Glycosidase</keyword>
<feature type="chain" id="PRO_5046802346" evidence="3">
    <location>
        <begin position="24"/>
        <end position="626"/>
    </location>
</feature>
<sequence>MNRLLRSAAALLCALFFASTAMAKLQVATLIVMPQDLRQNPQIISDLAARGINHATVYFTWADVEAQPGQFDFSAYEPYFDQLTQGGLSLIVVLDMGGRTYFDATGKQFPGRTTVPDWLYKQVPEGIMKNFSGQFTPQPDFMNPTVRQYSARFVRNAVAHLSQRYPGKITAYAIGLQEEHEIKYGQTGYQWRDYADAAQAAFRQQTGAPLPVINYTNDIALGLPRTEPLLHTHKQFREARLKDATCFYADAIRSQGGRAMSYFGELFTAHDAIYATSVVEQLADCLDIAVIDYNFFDGYSLSPDARVLPMLANYMASVGYKHIMVGAYAEQWERVKKSADLLPVISRTLSTSLAQPNVIGYEVGGLQRQLDPHLAGTLDLAKLQTLRVQPPAPATANTAQKLTVGILAATSNYYVWHGDRSGGVNVHREALLEAYNLLSKQPGMQVHVIGEKNLQEGDPLLQRLNAIVVPHQAALPASVKQQLTAYWKNGGTLVQDMRLGEFDENGKPVFDWMHEVFGIEHVTWKPRGGIFMTADGQILRLRSARKLYTGYAAMIPRPGFRLLATDLLNKRQGIMVRGERTLAFGFTPQLVDDATQAMWQQIFVREITNAMLCPTPATCRTPAPRP</sequence>
<dbReference type="RefSeq" id="WP_317700761.1">
    <property type="nucleotide sequence ID" value="NZ_CP136921.1"/>
</dbReference>
<dbReference type="CDD" id="cd03143">
    <property type="entry name" value="A4_beta-galactosidase_middle_domain"/>
    <property type="match status" value="1"/>
</dbReference>
<evidence type="ECO:0000256" key="3">
    <source>
        <dbReference type="SAM" id="SignalP"/>
    </source>
</evidence>
<evidence type="ECO:0000256" key="2">
    <source>
        <dbReference type="ARBA" id="ARBA00023295"/>
    </source>
</evidence>
<organism evidence="5 6">
    <name type="scientific">Diaphorobacter limosus</name>
    <dbReference type="NCBI Taxonomy" id="3036128"/>
    <lineage>
        <taxon>Bacteria</taxon>
        <taxon>Pseudomonadati</taxon>
        <taxon>Pseudomonadota</taxon>
        <taxon>Betaproteobacteria</taxon>
        <taxon>Burkholderiales</taxon>
        <taxon>Comamonadaceae</taxon>
        <taxon>Diaphorobacter</taxon>
    </lineage>
</organism>
<dbReference type="GO" id="GO:0004565">
    <property type="term" value="F:beta-galactosidase activity"/>
    <property type="evidence" value="ECO:0007669"/>
    <property type="project" value="UniProtKB-EC"/>
</dbReference>
<keyword evidence="3" id="KW-0732">Signal</keyword>
<dbReference type="SUPFAM" id="SSF51445">
    <property type="entry name" value="(Trans)glycosidases"/>
    <property type="match status" value="1"/>
</dbReference>
<dbReference type="InterPro" id="IPR029062">
    <property type="entry name" value="Class_I_gatase-like"/>
</dbReference>
<feature type="signal peptide" evidence="3">
    <location>
        <begin position="1"/>
        <end position="23"/>
    </location>
</feature>
<proteinExistence type="predicted"/>
<evidence type="ECO:0000313" key="6">
    <source>
        <dbReference type="Proteomes" id="UP001303211"/>
    </source>
</evidence>
<keyword evidence="1 5" id="KW-0378">Hydrolase</keyword>
<gene>
    <name evidence="5" type="ORF">P4826_12805</name>
</gene>
<feature type="domain" description="Glycoside hydrolase family 42 N-terminal" evidence="4">
    <location>
        <begin position="44"/>
        <end position="204"/>
    </location>
</feature>
<evidence type="ECO:0000259" key="4">
    <source>
        <dbReference type="Pfam" id="PF02449"/>
    </source>
</evidence>
<dbReference type="InterPro" id="IPR017853">
    <property type="entry name" value="GH"/>
</dbReference>
<name>A0ABZ0J1Q6_9BURK</name>